<dbReference type="PIRSF" id="PIRSF002889">
    <property type="entry name" value="Rod_FlgB"/>
    <property type="match status" value="1"/>
</dbReference>
<evidence type="ECO:0000256" key="2">
    <source>
        <dbReference type="ARBA" id="ARBA00009677"/>
    </source>
</evidence>
<comment type="subcellular location">
    <subcellularLocation>
        <location evidence="1 6">Bacterial flagellum basal body</location>
    </subcellularLocation>
</comment>
<protein>
    <recommendedName>
        <fullName evidence="3 6">Flagellar basal body rod protein FlgB</fullName>
    </recommendedName>
</protein>
<evidence type="ECO:0000256" key="5">
    <source>
        <dbReference type="ARBA" id="ARBA00024934"/>
    </source>
</evidence>
<dbReference type="RefSeq" id="WP_145744307.1">
    <property type="nucleotide sequence ID" value="NZ_VIVL01000005.1"/>
</dbReference>
<keyword evidence="4 6" id="KW-0975">Bacterial flagellum</keyword>
<keyword evidence="8" id="KW-0969">Cilium</keyword>
<evidence type="ECO:0000256" key="3">
    <source>
        <dbReference type="ARBA" id="ARBA00014376"/>
    </source>
</evidence>
<reference evidence="8 9" key="1">
    <citation type="submission" date="2019-06" db="EMBL/GenBank/DDBJ databases">
        <title>Sorghum-associated microbial communities from plants grown in Nebraska, USA.</title>
        <authorList>
            <person name="Schachtman D."/>
        </authorList>
    </citation>
    <scope>NUCLEOTIDE SEQUENCE [LARGE SCALE GENOMIC DNA]</scope>
    <source>
        <strain evidence="8 9">T529</strain>
    </source>
</reference>
<evidence type="ECO:0000313" key="8">
    <source>
        <dbReference type="EMBL" id="TWD85731.1"/>
    </source>
</evidence>
<dbReference type="InterPro" id="IPR001444">
    <property type="entry name" value="Flag_bb_rod_N"/>
</dbReference>
<dbReference type="GO" id="GO:0030694">
    <property type="term" value="C:bacterial-type flagellum basal body, rod"/>
    <property type="evidence" value="ECO:0007669"/>
    <property type="project" value="InterPro"/>
</dbReference>
<evidence type="ECO:0000313" key="9">
    <source>
        <dbReference type="Proteomes" id="UP000319722"/>
    </source>
</evidence>
<keyword evidence="8" id="KW-0966">Cell projection</keyword>
<keyword evidence="8" id="KW-0282">Flagellum</keyword>
<dbReference type="InterPro" id="IPR006300">
    <property type="entry name" value="FlgB"/>
</dbReference>
<evidence type="ECO:0000256" key="4">
    <source>
        <dbReference type="ARBA" id="ARBA00023143"/>
    </source>
</evidence>
<dbReference type="EMBL" id="VIVL01000005">
    <property type="protein sequence ID" value="TWD85731.1"/>
    <property type="molecule type" value="Genomic_DNA"/>
</dbReference>
<dbReference type="Pfam" id="PF00460">
    <property type="entry name" value="Flg_bb_rod"/>
    <property type="match status" value="1"/>
</dbReference>
<comment type="similarity">
    <text evidence="2 6">Belongs to the flagella basal body rod proteins family.</text>
</comment>
<comment type="caution">
    <text evidence="8">The sequence shown here is derived from an EMBL/GenBank/DDBJ whole genome shotgun (WGS) entry which is preliminary data.</text>
</comment>
<evidence type="ECO:0000256" key="1">
    <source>
        <dbReference type="ARBA" id="ARBA00004117"/>
    </source>
</evidence>
<name>A0A561C3F3_9BURK</name>
<evidence type="ECO:0000256" key="6">
    <source>
        <dbReference type="PIRNR" id="PIRNR002889"/>
    </source>
</evidence>
<feature type="domain" description="Flagellar basal body rod protein N-terminal" evidence="7">
    <location>
        <begin position="16"/>
        <end position="39"/>
    </location>
</feature>
<dbReference type="OrthoDB" id="9133466at2"/>
<organism evidence="8 9">
    <name type="scientific">Variovorax beijingensis</name>
    <dbReference type="NCBI Taxonomy" id="2496117"/>
    <lineage>
        <taxon>Bacteria</taxon>
        <taxon>Pseudomonadati</taxon>
        <taxon>Pseudomonadota</taxon>
        <taxon>Betaproteobacteria</taxon>
        <taxon>Burkholderiales</taxon>
        <taxon>Comamonadaceae</taxon>
        <taxon>Variovorax</taxon>
    </lineage>
</organism>
<evidence type="ECO:0000259" key="7">
    <source>
        <dbReference type="Pfam" id="PF00460"/>
    </source>
</evidence>
<comment type="function">
    <text evidence="5 6">Structural component of flagellum, the bacterial motility apparatus. Part of the rod structure of flagellar basal body.</text>
</comment>
<gene>
    <name evidence="8" type="ORF">FB547_105243</name>
</gene>
<sequence length="127" mass="13547">MTDGIETVTRSVLALALDAASLRQQAISANIANANATGYVPQRVSFEDQLADARRSMAQMGRVDAFALSDVRPRMEAVVDSQGVPAQVQLDVEAADMARNAVQYQALVKGLSRHFAILSMAAGDGRK</sequence>
<dbReference type="GO" id="GO:0071973">
    <property type="term" value="P:bacterial-type flagellum-dependent cell motility"/>
    <property type="evidence" value="ECO:0007669"/>
    <property type="project" value="InterPro"/>
</dbReference>
<proteinExistence type="inferred from homology"/>
<comment type="subunit">
    <text evidence="6">The basal body constitutes a major portion of the flagellar organelle and consists of a number of rings mounted on a central rod.</text>
</comment>
<dbReference type="Proteomes" id="UP000319722">
    <property type="component" value="Unassembled WGS sequence"/>
</dbReference>
<accession>A0A561C3F3</accession>
<dbReference type="AlphaFoldDB" id="A0A561C3F3"/>